<dbReference type="EMBL" id="JAVDXU010000004">
    <property type="protein sequence ID" value="MDR7272134.1"/>
    <property type="molecule type" value="Genomic_DNA"/>
</dbReference>
<dbReference type="RefSeq" id="WP_310270694.1">
    <property type="nucleotide sequence ID" value="NZ_JAVDXU010000004.1"/>
</dbReference>
<gene>
    <name evidence="1" type="ORF">J2X20_004808</name>
</gene>
<evidence type="ECO:0000313" key="1">
    <source>
        <dbReference type="EMBL" id="MDR7272134.1"/>
    </source>
</evidence>
<dbReference type="Proteomes" id="UP001180453">
    <property type="component" value="Unassembled WGS sequence"/>
</dbReference>
<evidence type="ECO:0000313" key="2">
    <source>
        <dbReference type="Proteomes" id="UP001180453"/>
    </source>
</evidence>
<sequence>MHDARSGLRCGQEVWAALADGEAIQIAWEWTEIQPDVVALFDPMNILCNVALIDGTGHELARSRRMLHLNNVVHQLDWRGALDWRNAN</sequence>
<keyword evidence="2" id="KW-1185">Reference proteome</keyword>
<proteinExistence type="predicted"/>
<organism evidence="1 2">
    <name type="scientific">Roseateles saccharophilus</name>
    <name type="common">Pseudomonas saccharophila</name>
    <dbReference type="NCBI Taxonomy" id="304"/>
    <lineage>
        <taxon>Bacteria</taxon>
        <taxon>Pseudomonadati</taxon>
        <taxon>Pseudomonadota</taxon>
        <taxon>Betaproteobacteria</taxon>
        <taxon>Burkholderiales</taxon>
        <taxon>Sphaerotilaceae</taxon>
        <taxon>Roseateles</taxon>
    </lineage>
</organism>
<comment type="caution">
    <text evidence="1">The sequence shown here is derived from an EMBL/GenBank/DDBJ whole genome shotgun (WGS) entry which is preliminary data.</text>
</comment>
<protein>
    <submittedName>
        <fullName evidence="1">Ribulose 1,5-bisphosphate synthetase/thiazole synthase</fullName>
    </submittedName>
</protein>
<accession>A0ABU1YTE4</accession>
<dbReference type="Gene3D" id="3.10.450.610">
    <property type="match status" value="1"/>
</dbReference>
<name>A0ABU1YTE4_ROSSA</name>
<reference evidence="1 2" key="1">
    <citation type="submission" date="2023-07" db="EMBL/GenBank/DDBJ databases">
        <title>Sorghum-associated microbial communities from plants grown in Nebraska, USA.</title>
        <authorList>
            <person name="Schachtman D."/>
        </authorList>
    </citation>
    <scope>NUCLEOTIDE SEQUENCE [LARGE SCALE GENOMIC DNA]</scope>
    <source>
        <strain evidence="1 2">BE314</strain>
    </source>
</reference>